<evidence type="ECO:0000256" key="1">
    <source>
        <dbReference type="SAM" id="MobiDB-lite"/>
    </source>
</evidence>
<feature type="compositionally biased region" description="Low complexity" evidence="1">
    <location>
        <begin position="605"/>
        <end position="614"/>
    </location>
</feature>
<name>A8NPB3_COPC7</name>
<dbReference type="HOGENOM" id="CLU_378550_0_0_1"/>
<feature type="compositionally biased region" description="Low complexity" evidence="1">
    <location>
        <begin position="526"/>
        <end position="537"/>
    </location>
</feature>
<protein>
    <submittedName>
        <fullName evidence="2">Uncharacterized protein</fullName>
    </submittedName>
</protein>
<gene>
    <name evidence="2" type="ORF">CC1G_10227</name>
</gene>
<feature type="compositionally biased region" description="Basic residues" evidence="1">
    <location>
        <begin position="694"/>
        <end position="709"/>
    </location>
</feature>
<dbReference type="EMBL" id="AACS02000012">
    <property type="protein sequence ID" value="EAU86505.2"/>
    <property type="molecule type" value="Genomic_DNA"/>
</dbReference>
<dbReference type="InParanoid" id="A8NPB3"/>
<feature type="compositionally biased region" description="Low complexity" evidence="1">
    <location>
        <begin position="481"/>
        <end position="492"/>
    </location>
</feature>
<dbReference type="VEuPathDB" id="FungiDB:CC1G_10227"/>
<comment type="caution">
    <text evidence="2">The sequence shown here is derived from an EMBL/GenBank/DDBJ whole genome shotgun (WGS) entry which is preliminary data.</text>
</comment>
<dbReference type="Proteomes" id="UP000001861">
    <property type="component" value="Unassembled WGS sequence"/>
</dbReference>
<dbReference type="KEGG" id="cci:CC1G_10227"/>
<feature type="compositionally biased region" description="Pro residues" evidence="1">
    <location>
        <begin position="582"/>
        <end position="595"/>
    </location>
</feature>
<feature type="compositionally biased region" description="Basic and acidic residues" evidence="1">
    <location>
        <begin position="466"/>
        <end position="477"/>
    </location>
</feature>
<evidence type="ECO:0000313" key="3">
    <source>
        <dbReference type="Proteomes" id="UP000001861"/>
    </source>
</evidence>
<feature type="compositionally biased region" description="Pro residues" evidence="1">
    <location>
        <begin position="514"/>
        <end position="525"/>
    </location>
</feature>
<dbReference type="AlphaFoldDB" id="A8NPB3"/>
<keyword evidence="3" id="KW-1185">Reference proteome</keyword>
<feature type="region of interest" description="Disordered" evidence="1">
    <location>
        <begin position="440"/>
        <end position="709"/>
    </location>
</feature>
<dbReference type="GeneID" id="6011828"/>
<evidence type="ECO:0000313" key="2">
    <source>
        <dbReference type="EMBL" id="EAU86505.2"/>
    </source>
</evidence>
<proteinExistence type="predicted"/>
<reference evidence="2 3" key="1">
    <citation type="journal article" date="2010" name="Proc. Natl. Acad. Sci. U.S.A.">
        <title>Insights into evolution of multicellular fungi from the assembled chromosomes of the mushroom Coprinopsis cinerea (Coprinus cinereus).</title>
        <authorList>
            <person name="Stajich J.E."/>
            <person name="Wilke S.K."/>
            <person name="Ahren D."/>
            <person name="Au C.H."/>
            <person name="Birren B.W."/>
            <person name="Borodovsky M."/>
            <person name="Burns C."/>
            <person name="Canback B."/>
            <person name="Casselton L.A."/>
            <person name="Cheng C.K."/>
            <person name="Deng J."/>
            <person name="Dietrich F.S."/>
            <person name="Fargo D.C."/>
            <person name="Farman M.L."/>
            <person name="Gathman A.C."/>
            <person name="Goldberg J."/>
            <person name="Guigo R."/>
            <person name="Hoegger P.J."/>
            <person name="Hooker J.B."/>
            <person name="Huggins A."/>
            <person name="James T.Y."/>
            <person name="Kamada T."/>
            <person name="Kilaru S."/>
            <person name="Kodira C."/>
            <person name="Kues U."/>
            <person name="Kupfer D."/>
            <person name="Kwan H.S."/>
            <person name="Lomsadze A."/>
            <person name="Li W."/>
            <person name="Lilly W.W."/>
            <person name="Ma L.J."/>
            <person name="Mackey A.J."/>
            <person name="Manning G."/>
            <person name="Martin F."/>
            <person name="Muraguchi H."/>
            <person name="Natvig D.O."/>
            <person name="Palmerini H."/>
            <person name="Ramesh M.A."/>
            <person name="Rehmeyer C.J."/>
            <person name="Roe B.A."/>
            <person name="Shenoy N."/>
            <person name="Stanke M."/>
            <person name="Ter-Hovhannisyan V."/>
            <person name="Tunlid A."/>
            <person name="Velagapudi R."/>
            <person name="Vision T.J."/>
            <person name="Zeng Q."/>
            <person name="Zolan M.E."/>
            <person name="Pukkila P.J."/>
        </authorList>
    </citation>
    <scope>NUCLEOTIDE SEQUENCE [LARGE SCALE GENOMIC DNA]</scope>
    <source>
        <strain evidence="3">Okayama-7 / 130 / ATCC MYA-4618 / FGSC 9003</strain>
    </source>
</reference>
<feature type="compositionally biased region" description="Low complexity" evidence="1">
    <location>
        <begin position="626"/>
        <end position="645"/>
    </location>
</feature>
<dbReference type="OrthoDB" id="3060653at2759"/>
<dbReference type="RefSeq" id="XP_001835300.2">
    <property type="nucleotide sequence ID" value="XM_001835248.2"/>
</dbReference>
<organism evidence="2 3">
    <name type="scientific">Coprinopsis cinerea (strain Okayama-7 / 130 / ATCC MYA-4618 / FGSC 9003)</name>
    <name type="common">Inky cap fungus</name>
    <name type="synonym">Hormographiella aspergillata</name>
    <dbReference type="NCBI Taxonomy" id="240176"/>
    <lineage>
        <taxon>Eukaryota</taxon>
        <taxon>Fungi</taxon>
        <taxon>Dikarya</taxon>
        <taxon>Basidiomycota</taxon>
        <taxon>Agaricomycotina</taxon>
        <taxon>Agaricomycetes</taxon>
        <taxon>Agaricomycetidae</taxon>
        <taxon>Agaricales</taxon>
        <taxon>Agaricineae</taxon>
        <taxon>Psathyrellaceae</taxon>
        <taxon>Coprinopsis</taxon>
    </lineage>
</organism>
<sequence length="709" mass="78081">MQTTTLEPARGYQLTASQVAYLKTRVDQYRDKKKKAAKDKVASSSARVLKEDYEQMTHQAMSLEMEKSLRKAVGQWLEQNALSSKGAPKRVWGMRWHARLVFQYCNTRAIVFLAKILAASPNPNIPDLRDLYEDPDLVIPPDQSIEDFLPDDAHSDDDSAPTTSPFAKYQTATSLLWGALDEAERADYAAKAKQWKEQGPPLEEKLRCAECYIRARCMEFSLALHNDMDARVFLLIGYRDEKKEPVAVSVEFNRELGACEESFSTAYPKETTTIEDLWRDWVSDQYGQEARGESSGGKLTKVRGRPLETLECDELGRPLLPPLYAKPRTPNLNAWLGDVFRSYFTRYYEIHVTGKALPEVVPPNSDRSSAPWAALAEFRDQCFDETCFDRELWPLFKDPAHMKVGPQLQYYNYFLSRQEDPSVEEVFRFKLVPVRTKNGYKLVSPSPRKPGSISPSPEPPKKRSAKGKEVDRSRRDAGFGSPSVRSQSPPRRFGGFSPHQSPVPSFAGFSPTPSHQPSPPPPPSPSSFGGFSPRQSPVPSFAGFSPTPSHQPSSSPPSPPSAFGGFSPRQSTGPLFAGFSPVPSPLPSSPSPPPAFLGFSPRQSPAPSFTGFSPTPSPGPLSQQGSHGPSTPSSSPVPRVDVNPPGKTPGSSRVPKNIGLGLQVLPNEVLNLPRTTRGAARKRAAEDELPQPPRRSRGRAGRGGRGGKG</sequence>
<accession>A8NPB3</accession>